<evidence type="ECO:0000313" key="2">
    <source>
        <dbReference type="Proteomes" id="UP000180098"/>
    </source>
</evidence>
<dbReference type="InterPro" id="IPR036916">
    <property type="entry name" value="Sda_sf"/>
</dbReference>
<comment type="caution">
    <text evidence="1">The sequence shown here is derived from an EMBL/GenBank/DDBJ whole genome shotgun (WGS) entry which is preliminary data.</text>
</comment>
<dbReference type="RefSeq" id="WP_071312743.1">
    <property type="nucleotide sequence ID" value="NZ_MLQQ01000010.1"/>
</dbReference>
<dbReference type="Proteomes" id="UP000180098">
    <property type="component" value="Unassembled WGS sequence"/>
</dbReference>
<dbReference type="SUPFAM" id="SSF100985">
    <property type="entry name" value="Sporulation inhibitor Sda"/>
    <property type="match status" value="1"/>
</dbReference>
<dbReference type="OrthoDB" id="2933732at2"/>
<reference evidence="1 2" key="1">
    <citation type="submission" date="2016-10" db="EMBL/GenBank/DDBJ databases">
        <title>Draft genome sequences of four alkaliphilic bacteria belonging to the Anaerobacillus genus.</title>
        <authorList>
            <person name="Bassil N.M."/>
            <person name="Lloyd J.R."/>
        </authorList>
    </citation>
    <scope>NUCLEOTIDE SEQUENCE [LARGE SCALE GENOMIC DNA]</scope>
    <source>
        <strain evidence="1 2">DSM 15340</strain>
    </source>
</reference>
<dbReference type="InterPro" id="IPR015064">
    <property type="entry name" value="Sda"/>
</dbReference>
<evidence type="ECO:0000313" key="1">
    <source>
        <dbReference type="EMBL" id="OIJ14185.1"/>
    </source>
</evidence>
<accession>A0A1S2LS26</accession>
<organism evidence="1 2">
    <name type="scientific">Anaerobacillus arseniciselenatis</name>
    <dbReference type="NCBI Taxonomy" id="85682"/>
    <lineage>
        <taxon>Bacteria</taxon>
        <taxon>Bacillati</taxon>
        <taxon>Bacillota</taxon>
        <taxon>Bacilli</taxon>
        <taxon>Bacillales</taxon>
        <taxon>Bacillaceae</taxon>
        <taxon>Anaerobacillus</taxon>
    </lineage>
</organism>
<protein>
    <submittedName>
        <fullName evidence="1">Sporulation protein</fullName>
    </submittedName>
</protein>
<dbReference type="AlphaFoldDB" id="A0A1S2LS26"/>
<proteinExistence type="predicted"/>
<dbReference type="EMBL" id="MLQQ01000010">
    <property type="protein sequence ID" value="OIJ14185.1"/>
    <property type="molecule type" value="Genomic_DNA"/>
</dbReference>
<gene>
    <name evidence="1" type="ORF">BKP35_07550</name>
</gene>
<sequence length="46" mass="5511">MKDFSNDLVIQTYYKAIELNLSADFINLIKEEIERRSLLDYIRKTS</sequence>
<dbReference type="Pfam" id="PF08970">
    <property type="entry name" value="Sda"/>
    <property type="match status" value="1"/>
</dbReference>
<name>A0A1S2LS26_9BACI</name>
<keyword evidence="2" id="KW-1185">Reference proteome</keyword>
<dbReference type="Gene3D" id="1.10.287.1100">
    <property type="entry name" value="Sporulation inhibitor A"/>
    <property type="match status" value="1"/>
</dbReference>